<dbReference type="PANTHER" id="PTHR11573">
    <property type="entry name" value="RIBONUCLEOSIDE-DIPHOSPHATE REDUCTASE LARGE CHAIN"/>
    <property type="match status" value="1"/>
</dbReference>
<dbReference type="InterPro" id="IPR008926">
    <property type="entry name" value="RNR_R1-su_N"/>
</dbReference>
<evidence type="ECO:0000256" key="2">
    <source>
        <dbReference type="ARBA" id="ARBA00012274"/>
    </source>
</evidence>
<proteinExistence type="inferred from homology"/>
<dbReference type="GO" id="GO:0005524">
    <property type="term" value="F:ATP binding"/>
    <property type="evidence" value="ECO:0007669"/>
    <property type="project" value="UniProtKB-UniRule"/>
</dbReference>
<protein>
    <recommendedName>
        <fullName evidence="2 10">Ribonucleoside-diphosphate reductase</fullName>
        <ecNumber evidence="2 10">1.17.4.1</ecNumber>
    </recommendedName>
</protein>
<dbReference type="OrthoDB" id="9762933at2"/>
<feature type="domain" description="ATP-cone" evidence="12">
    <location>
        <begin position="12"/>
        <end position="101"/>
    </location>
</feature>
<comment type="caution">
    <text evidence="13">The sequence shown here is derived from an EMBL/GenBank/DDBJ whole genome shotgun (WGS) entry which is preliminary data.</text>
</comment>
<dbReference type="GO" id="GO:0004748">
    <property type="term" value="F:ribonucleoside-diphosphate reductase activity, thioredoxin disulfide as acceptor"/>
    <property type="evidence" value="ECO:0007669"/>
    <property type="project" value="UniProtKB-EC"/>
</dbReference>
<keyword evidence="7 10" id="KW-0215">Deoxyribonucleotide synthesis</keyword>
<dbReference type="InterPro" id="IPR039718">
    <property type="entry name" value="Rrm1"/>
</dbReference>
<dbReference type="SUPFAM" id="SSF51998">
    <property type="entry name" value="PFL-like glycyl radical enzymes"/>
    <property type="match status" value="1"/>
</dbReference>
<feature type="region of interest" description="Disordered" evidence="11">
    <location>
        <begin position="1"/>
        <end position="21"/>
    </location>
</feature>
<accession>A0A542E6C2</accession>
<dbReference type="InterPro" id="IPR013509">
    <property type="entry name" value="RNR_lsu_N"/>
</dbReference>
<evidence type="ECO:0000256" key="5">
    <source>
        <dbReference type="ARBA" id="ARBA00022840"/>
    </source>
</evidence>
<keyword evidence="4 9" id="KW-0547">Nucleotide-binding</keyword>
<evidence type="ECO:0000256" key="7">
    <source>
        <dbReference type="ARBA" id="ARBA00023116"/>
    </source>
</evidence>
<keyword evidence="14" id="KW-1185">Reference proteome</keyword>
<dbReference type="Proteomes" id="UP000317893">
    <property type="component" value="Unassembled WGS sequence"/>
</dbReference>
<evidence type="ECO:0000256" key="6">
    <source>
        <dbReference type="ARBA" id="ARBA00023002"/>
    </source>
</evidence>
<dbReference type="Pfam" id="PF03477">
    <property type="entry name" value="ATP-cone"/>
    <property type="match status" value="1"/>
</dbReference>
<comment type="catalytic activity">
    <reaction evidence="8 10">
        <text>a 2'-deoxyribonucleoside 5'-diphosphate + [thioredoxin]-disulfide + H2O = a ribonucleoside 5'-diphosphate + [thioredoxin]-dithiol</text>
        <dbReference type="Rhea" id="RHEA:23252"/>
        <dbReference type="Rhea" id="RHEA-COMP:10698"/>
        <dbReference type="Rhea" id="RHEA-COMP:10700"/>
        <dbReference type="ChEBI" id="CHEBI:15377"/>
        <dbReference type="ChEBI" id="CHEBI:29950"/>
        <dbReference type="ChEBI" id="CHEBI:50058"/>
        <dbReference type="ChEBI" id="CHEBI:57930"/>
        <dbReference type="ChEBI" id="CHEBI:73316"/>
        <dbReference type="EC" id="1.17.4.1"/>
    </reaction>
</comment>
<dbReference type="Pfam" id="PF00317">
    <property type="entry name" value="Ribonuc_red_lgN"/>
    <property type="match status" value="1"/>
</dbReference>
<dbReference type="EMBL" id="VFMN01000001">
    <property type="protein sequence ID" value="TQJ10880.1"/>
    <property type="molecule type" value="Genomic_DNA"/>
</dbReference>
<dbReference type="PROSITE" id="PS00089">
    <property type="entry name" value="RIBORED_LARGE"/>
    <property type="match status" value="1"/>
</dbReference>
<evidence type="ECO:0000256" key="9">
    <source>
        <dbReference type="PROSITE-ProRule" id="PRU00492"/>
    </source>
</evidence>
<dbReference type="EC" id="1.17.4.1" evidence="2 10"/>
<dbReference type="NCBIfam" id="TIGR02506">
    <property type="entry name" value="NrdE_NrdA"/>
    <property type="match status" value="1"/>
</dbReference>
<dbReference type="RefSeq" id="WP_141850039.1">
    <property type="nucleotide sequence ID" value="NZ_BAAAPR010000019.1"/>
</dbReference>
<comment type="similarity">
    <text evidence="1 10">Belongs to the ribonucleoside diphosphate reductase large chain family.</text>
</comment>
<dbReference type="PANTHER" id="PTHR11573:SF6">
    <property type="entry name" value="RIBONUCLEOSIDE-DIPHOSPHATE REDUCTASE LARGE SUBUNIT"/>
    <property type="match status" value="1"/>
</dbReference>
<dbReference type="InterPro" id="IPR013346">
    <property type="entry name" value="NrdE_NrdA_C"/>
</dbReference>
<evidence type="ECO:0000256" key="4">
    <source>
        <dbReference type="ARBA" id="ARBA00022741"/>
    </source>
</evidence>
<evidence type="ECO:0000256" key="3">
    <source>
        <dbReference type="ARBA" id="ARBA00022533"/>
    </source>
</evidence>
<dbReference type="AlphaFoldDB" id="A0A542E6C2"/>
<evidence type="ECO:0000256" key="11">
    <source>
        <dbReference type="SAM" id="MobiDB-lite"/>
    </source>
</evidence>
<dbReference type="InterPro" id="IPR000788">
    <property type="entry name" value="RNR_lg_C"/>
</dbReference>
<comment type="function">
    <text evidence="10">Provides the precursors necessary for DNA synthesis. Catalyzes the biosynthesis of deoxyribonucleotides from the corresponding ribonucleotides.</text>
</comment>
<dbReference type="CDD" id="cd01679">
    <property type="entry name" value="RNR_I"/>
    <property type="match status" value="1"/>
</dbReference>
<evidence type="ECO:0000256" key="1">
    <source>
        <dbReference type="ARBA" id="ARBA00010406"/>
    </source>
</evidence>
<evidence type="ECO:0000256" key="8">
    <source>
        <dbReference type="ARBA" id="ARBA00047754"/>
    </source>
</evidence>
<evidence type="ECO:0000259" key="12">
    <source>
        <dbReference type="PROSITE" id="PS51161"/>
    </source>
</evidence>
<evidence type="ECO:0000313" key="13">
    <source>
        <dbReference type="EMBL" id="TQJ10880.1"/>
    </source>
</evidence>
<dbReference type="InterPro" id="IPR005144">
    <property type="entry name" value="ATP-cone_dom"/>
</dbReference>
<keyword evidence="5 9" id="KW-0067">ATP-binding</keyword>
<keyword evidence="3" id="KW-0021">Allosteric enzyme</keyword>
<name>A0A542E6C2_9MICO</name>
<evidence type="ECO:0000313" key="14">
    <source>
        <dbReference type="Proteomes" id="UP000317893"/>
    </source>
</evidence>
<keyword evidence="6 10" id="KW-0560">Oxidoreductase</keyword>
<dbReference type="PRINTS" id="PR01183">
    <property type="entry name" value="RIBORDTASEM1"/>
</dbReference>
<dbReference type="SUPFAM" id="SSF48168">
    <property type="entry name" value="R1 subunit of ribonucleotide reductase, N-terminal domain"/>
    <property type="match status" value="1"/>
</dbReference>
<dbReference type="Gene3D" id="3.20.70.20">
    <property type="match status" value="1"/>
</dbReference>
<dbReference type="GO" id="GO:0009263">
    <property type="term" value="P:deoxyribonucleotide biosynthetic process"/>
    <property type="evidence" value="ECO:0007669"/>
    <property type="project" value="UniProtKB-KW"/>
</dbReference>
<dbReference type="Pfam" id="PF02867">
    <property type="entry name" value="Ribonuc_red_lgC"/>
    <property type="match status" value="1"/>
</dbReference>
<reference evidence="13 14" key="1">
    <citation type="submission" date="2019-06" db="EMBL/GenBank/DDBJ databases">
        <title>Sequencing the genomes of 1000 actinobacteria strains.</title>
        <authorList>
            <person name="Klenk H.-P."/>
        </authorList>
    </citation>
    <scope>NUCLEOTIDE SEQUENCE [LARGE SCALE GENOMIC DNA]</scope>
    <source>
        <strain evidence="13 14">DSM 18607</strain>
    </source>
</reference>
<evidence type="ECO:0000256" key="10">
    <source>
        <dbReference type="RuleBase" id="RU003410"/>
    </source>
</evidence>
<dbReference type="PROSITE" id="PS51161">
    <property type="entry name" value="ATP_CONE"/>
    <property type="match status" value="1"/>
</dbReference>
<dbReference type="GO" id="GO:0005971">
    <property type="term" value="C:ribonucleoside-diphosphate reductase complex"/>
    <property type="evidence" value="ECO:0007669"/>
    <property type="project" value="TreeGrafter"/>
</dbReference>
<dbReference type="UniPathway" id="UPA00326"/>
<gene>
    <name evidence="13" type="ORF">FB458_4022</name>
</gene>
<organism evidence="13 14">
    <name type="scientific">Lapillicoccus jejuensis</name>
    <dbReference type="NCBI Taxonomy" id="402171"/>
    <lineage>
        <taxon>Bacteria</taxon>
        <taxon>Bacillati</taxon>
        <taxon>Actinomycetota</taxon>
        <taxon>Actinomycetes</taxon>
        <taxon>Micrococcales</taxon>
        <taxon>Intrasporangiaceae</taxon>
        <taxon>Lapillicoccus</taxon>
    </lineage>
</organism>
<sequence>MTLAPSPTRHTMTVRKRNGDSEPVDVTKIVRAVDRVSGDLPDVDPMRVATRTISGLYDGATTAELDRLSIQTAAELIGEEPEYSRLAARLLAGYVEKEVRGQGVASFSQSVALGHAEGLVGDETAAFVKDNARKLDFAVDEDADRRFEYFGLRTVYDRYLLRHPRSRLVVETPQYFLLRVACGLAQSPAEAIGFYRLMSSLAYLPSSPTLFNSGTRHTQMSSCYLVDSPRDELESIYGRYAQVAKLSKFAGGIGIAFSRVRSRGALIRGTNGQSNGIVPFLRTLDASVAAVNQGGRRKGAACVYLEPWHPDVEEFLELRDNTGEDARRTHNLNLAHWVPDEFMRRVEDDTEWSLVDPDVAPDLPDLWGEAFDRRYRELEASGQVVRTVRARDLYGRMMRTLAQTGNGWMTFKDTSNRLCNQTSDPVAGRPSGPVVHLSNLCTEIIEVSADDETAVCNLGSVNLAQHLATGADGRPGVDWERLRSTVRTAVPLLDRVIDINYYPSEESARSNPRWRPVGLGIMGLQDVFFALRLPFDSDEARELSTRIQEEVHLTALEVSADLARRYGAHPAFADTRAARGDLQPDLWGVAPTQTQRWAALRENVAEVGLRNSLLVAIAPTATIASIAGCYECIEPQVSNLFKRETLSGEFLQVNTALVRELKARGLWTEAVREAVKRAEGSVQGIEAIPADVRDLYRTAWELPQKALIDLAAARAPYVDQSQSLNLFVAGPTIGKLSSMYRYAWRAGLKTTYYLRSRPATRIQQATVSVTAAVPQTDPLPAVDVVACSLENPESCEACQ</sequence>